<keyword evidence="1" id="KW-0732">Signal</keyword>
<dbReference type="AlphaFoldDB" id="A0A8J6KAP0"/>
<sequence>LLTLTFYILDCTLGQTVTQSPVHVLISEGREVTLGCSYDQTAYNLFWYIQKPGQGIKLLLSSSFKDADLDVEFRGRVHFSSDTTNRRFPLNITNIRMSDTAMYYCVFT</sequence>
<evidence type="ECO:0000256" key="4">
    <source>
        <dbReference type="ARBA" id="ARBA00023319"/>
    </source>
</evidence>
<evidence type="ECO:0000256" key="3">
    <source>
        <dbReference type="ARBA" id="ARBA00023170"/>
    </source>
</evidence>
<organism evidence="7 8">
    <name type="scientific">Eleutherodactylus coqui</name>
    <name type="common">Puerto Rican coqui</name>
    <dbReference type="NCBI Taxonomy" id="57060"/>
    <lineage>
        <taxon>Eukaryota</taxon>
        <taxon>Metazoa</taxon>
        <taxon>Chordata</taxon>
        <taxon>Craniata</taxon>
        <taxon>Vertebrata</taxon>
        <taxon>Euteleostomi</taxon>
        <taxon>Amphibia</taxon>
        <taxon>Batrachia</taxon>
        <taxon>Anura</taxon>
        <taxon>Neobatrachia</taxon>
        <taxon>Hyloidea</taxon>
        <taxon>Eleutherodactylidae</taxon>
        <taxon>Eleutherodactylinae</taxon>
        <taxon>Eleutherodactylus</taxon>
        <taxon>Eleutherodactylus</taxon>
    </lineage>
</organism>
<keyword evidence="3" id="KW-0675">Receptor</keyword>
<feature type="domain" description="Ig-like" evidence="6">
    <location>
        <begin position="15"/>
        <end position="108"/>
    </location>
</feature>
<dbReference type="Gene3D" id="2.60.40.10">
    <property type="entry name" value="Immunoglobulins"/>
    <property type="match status" value="1"/>
</dbReference>
<feature type="non-terminal residue" evidence="7">
    <location>
        <position position="1"/>
    </location>
</feature>
<keyword evidence="5" id="KW-1279">T cell receptor</keyword>
<protein>
    <recommendedName>
        <fullName evidence="6">Ig-like domain-containing protein</fullName>
    </recommendedName>
</protein>
<evidence type="ECO:0000256" key="1">
    <source>
        <dbReference type="ARBA" id="ARBA00022729"/>
    </source>
</evidence>
<dbReference type="InterPro" id="IPR013783">
    <property type="entry name" value="Ig-like_fold"/>
</dbReference>
<evidence type="ECO:0000256" key="2">
    <source>
        <dbReference type="ARBA" id="ARBA00023130"/>
    </source>
</evidence>
<dbReference type="Pfam" id="PF07686">
    <property type="entry name" value="V-set"/>
    <property type="match status" value="1"/>
</dbReference>
<dbReference type="PROSITE" id="PS50835">
    <property type="entry name" value="IG_LIKE"/>
    <property type="match status" value="1"/>
</dbReference>
<evidence type="ECO:0000313" key="7">
    <source>
        <dbReference type="EMBL" id="KAG9486993.1"/>
    </source>
</evidence>
<feature type="non-terminal residue" evidence="7">
    <location>
        <position position="108"/>
    </location>
</feature>
<gene>
    <name evidence="7" type="ORF">GDO78_007062</name>
</gene>
<dbReference type="SMART" id="SM00406">
    <property type="entry name" value="IGv"/>
    <property type="match status" value="1"/>
</dbReference>
<evidence type="ECO:0000256" key="5">
    <source>
        <dbReference type="ARBA" id="ARBA00043266"/>
    </source>
</evidence>
<keyword evidence="5" id="KW-0391">Immunity</keyword>
<name>A0A8J6KAP0_ELECQ</name>
<dbReference type="GO" id="GO:0042101">
    <property type="term" value="C:T cell receptor complex"/>
    <property type="evidence" value="ECO:0007669"/>
    <property type="project" value="UniProtKB-KW"/>
</dbReference>
<proteinExistence type="predicted"/>
<dbReference type="GO" id="GO:0002250">
    <property type="term" value="P:adaptive immune response"/>
    <property type="evidence" value="ECO:0007669"/>
    <property type="project" value="UniProtKB-KW"/>
</dbReference>
<dbReference type="InterPro" id="IPR013106">
    <property type="entry name" value="Ig_V-set"/>
</dbReference>
<reference evidence="7" key="1">
    <citation type="thesis" date="2020" institute="ProQuest LLC" country="789 East Eisenhower Parkway, Ann Arbor, MI, USA">
        <title>Comparative Genomics and Chromosome Evolution.</title>
        <authorList>
            <person name="Mudd A.B."/>
        </authorList>
    </citation>
    <scope>NUCLEOTIDE SEQUENCE</scope>
    <source>
        <strain evidence="7">HN-11 Male</strain>
        <tissue evidence="7">Kidney and liver</tissue>
    </source>
</reference>
<dbReference type="InterPro" id="IPR007110">
    <property type="entry name" value="Ig-like_dom"/>
</dbReference>
<dbReference type="Proteomes" id="UP000770717">
    <property type="component" value="Unassembled WGS sequence"/>
</dbReference>
<evidence type="ECO:0000313" key="8">
    <source>
        <dbReference type="Proteomes" id="UP000770717"/>
    </source>
</evidence>
<keyword evidence="4" id="KW-0393">Immunoglobulin domain</keyword>
<comment type="caution">
    <text evidence="7">The sequence shown here is derived from an EMBL/GenBank/DDBJ whole genome shotgun (WGS) entry which is preliminary data.</text>
</comment>
<dbReference type="InterPro" id="IPR036179">
    <property type="entry name" value="Ig-like_dom_sf"/>
</dbReference>
<evidence type="ECO:0000259" key="6">
    <source>
        <dbReference type="PROSITE" id="PS50835"/>
    </source>
</evidence>
<dbReference type="PANTHER" id="PTHR19367">
    <property type="entry name" value="T-CELL RECEPTOR ALPHA CHAIN V REGION"/>
    <property type="match status" value="1"/>
</dbReference>
<keyword evidence="8" id="KW-1185">Reference proteome</keyword>
<keyword evidence="2" id="KW-1064">Adaptive immunity</keyword>
<accession>A0A8J6KAP0</accession>
<dbReference type="EMBL" id="WNTK01000003">
    <property type="protein sequence ID" value="KAG9486993.1"/>
    <property type="molecule type" value="Genomic_DNA"/>
</dbReference>
<dbReference type="OrthoDB" id="9425060at2759"/>
<dbReference type="InterPro" id="IPR051287">
    <property type="entry name" value="TCR_variable_region"/>
</dbReference>
<dbReference type="SUPFAM" id="SSF48726">
    <property type="entry name" value="Immunoglobulin"/>
    <property type="match status" value="1"/>
</dbReference>
<dbReference type="PANTHER" id="PTHR19367:SF18">
    <property type="entry name" value="T CELL RECEPTOR ALPHA VARIABLE 16"/>
    <property type="match status" value="1"/>
</dbReference>